<feature type="domain" description="Response regulatory" evidence="4">
    <location>
        <begin position="2"/>
        <end position="116"/>
    </location>
</feature>
<dbReference type="Proteomes" id="UP000523161">
    <property type="component" value="Unassembled WGS sequence"/>
</dbReference>
<keyword evidence="1" id="KW-0902">Two-component regulatory system</keyword>
<dbReference type="InterPro" id="IPR011006">
    <property type="entry name" value="CheY-like_superfamily"/>
</dbReference>
<organism evidence="6 7">
    <name type="scientific">Rheinheimera lutimaris</name>
    <dbReference type="NCBI Taxonomy" id="2740584"/>
    <lineage>
        <taxon>Bacteria</taxon>
        <taxon>Pseudomonadati</taxon>
        <taxon>Pseudomonadota</taxon>
        <taxon>Gammaproteobacteria</taxon>
        <taxon>Chromatiales</taxon>
        <taxon>Chromatiaceae</taxon>
        <taxon>Rheinheimera</taxon>
    </lineage>
</organism>
<dbReference type="PROSITE" id="PS50110">
    <property type="entry name" value="RESPONSE_REGULATORY"/>
    <property type="match status" value="1"/>
</dbReference>
<dbReference type="AlphaFoldDB" id="A0A7Y5ANW8"/>
<feature type="domain" description="HTH LytTR-type" evidence="5">
    <location>
        <begin position="143"/>
        <end position="235"/>
    </location>
</feature>
<feature type="modified residue" description="4-aspartylphosphate" evidence="3">
    <location>
        <position position="53"/>
    </location>
</feature>
<proteinExistence type="predicted"/>
<evidence type="ECO:0000259" key="5">
    <source>
        <dbReference type="PROSITE" id="PS50930"/>
    </source>
</evidence>
<dbReference type="GO" id="GO:0005829">
    <property type="term" value="C:cytosol"/>
    <property type="evidence" value="ECO:0007669"/>
    <property type="project" value="TreeGrafter"/>
</dbReference>
<dbReference type="Pfam" id="PF04397">
    <property type="entry name" value="LytTR"/>
    <property type="match status" value="1"/>
</dbReference>
<dbReference type="RefSeq" id="WP_173499484.1">
    <property type="nucleotide sequence ID" value="NZ_JABSOD010000001.1"/>
</dbReference>
<accession>A0A7Y5ANW8</accession>
<dbReference type="PANTHER" id="PTHR48111:SF3">
    <property type="entry name" value="TRANSCRIPTIONAL REGULATORY PROTEIN BTSR"/>
    <property type="match status" value="1"/>
</dbReference>
<gene>
    <name evidence="6" type="ORF">HRH59_01440</name>
</gene>
<keyword evidence="2" id="KW-0238">DNA-binding</keyword>
<dbReference type="GO" id="GO:0000156">
    <property type="term" value="F:phosphorelay response regulator activity"/>
    <property type="evidence" value="ECO:0007669"/>
    <property type="project" value="TreeGrafter"/>
</dbReference>
<protein>
    <submittedName>
        <fullName evidence="6">Response regulator transcription factor</fullName>
    </submittedName>
</protein>
<reference evidence="6 7" key="1">
    <citation type="submission" date="2020-06" db="EMBL/GenBank/DDBJ databases">
        <title>Rheinheimera sp. nov., a marine bacterium isolated from coastal.</title>
        <authorList>
            <person name="Yu Q."/>
            <person name="Qi Y."/>
            <person name="Pu J."/>
        </authorList>
    </citation>
    <scope>NUCLEOTIDE SEQUENCE [LARGE SCALE GENOMIC DNA]</scope>
    <source>
        <strain evidence="6 7">YQF-2</strain>
    </source>
</reference>
<comment type="caution">
    <text evidence="6">The sequence shown here is derived from an EMBL/GenBank/DDBJ whole genome shotgun (WGS) entry which is preliminary data.</text>
</comment>
<dbReference type="EMBL" id="JABSOD010000001">
    <property type="protein sequence ID" value="NRQ41241.1"/>
    <property type="molecule type" value="Genomic_DNA"/>
</dbReference>
<evidence type="ECO:0000256" key="1">
    <source>
        <dbReference type="ARBA" id="ARBA00023012"/>
    </source>
</evidence>
<evidence type="ECO:0000256" key="2">
    <source>
        <dbReference type="ARBA" id="ARBA00023125"/>
    </source>
</evidence>
<dbReference type="InterPro" id="IPR007492">
    <property type="entry name" value="LytTR_DNA-bd_dom"/>
</dbReference>
<dbReference type="InterPro" id="IPR039420">
    <property type="entry name" value="WalR-like"/>
</dbReference>
<dbReference type="PANTHER" id="PTHR48111">
    <property type="entry name" value="REGULATOR OF RPOS"/>
    <property type="match status" value="1"/>
</dbReference>
<dbReference type="PROSITE" id="PS50930">
    <property type="entry name" value="HTH_LYTTR"/>
    <property type="match status" value="1"/>
</dbReference>
<keyword evidence="7" id="KW-1185">Reference proteome</keyword>
<sequence>MRILIVDDEPLARSRLQRLLAQLPAYQCIAEAGNAAQAQQLIQELQPDLVLLDIGMPGQDGISLGSDILSLPIPPAVIFITAHPQHALDAYRASPVDYLLKPVSLDRLHQALQKAGLSTRAHAERQATDATICYLQAGIKRQLSLKQIYYFIAEDKYVRMVFAQGEALIEQSLVQLEQQFPEQLVRVHRSTLINKDYLGRYYTSHGKHWIELTVNAIKLEVSRRAIAAIKHCLLQ</sequence>
<keyword evidence="3" id="KW-0597">Phosphoprotein</keyword>
<dbReference type="Gene3D" id="3.40.50.2300">
    <property type="match status" value="1"/>
</dbReference>
<dbReference type="GO" id="GO:0006355">
    <property type="term" value="P:regulation of DNA-templated transcription"/>
    <property type="evidence" value="ECO:0007669"/>
    <property type="project" value="TreeGrafter"/>
</dbReference>
<evidence type="ECO:0000313" key="6">
    <source>
        <dbReference type="EMBL" id="NRQ41241.1"/>
    </source>
</evidence>
<dbReference type="Pfam" id="PF00072">
    <property type="entry name" value="Response_reg"/>
    <property type="match status" value="1"/>
</dbReference>
<dbReference type="InterPro" id="IPR001789">
    <property type="entry name" value="Sig_transdc_resp-reg_receiver"/>
</dbReference>
<dbReference type="SUPFAM" id="SSF52172">
    <property type="entry name" value="CheY-like"/>
    <property type="match status" value="1"/>
</dbReference>
<name>A0A7Y5ANW8_9GAMM</name>
<evidence type="ECO:0000259" key="4">
    <source>
        <dbReference type="PROSITE" id="PS50110"/>
    </source>
</evidence>
<evidence type="ECO:0000313" key="7">
    <source>
        <dbReference type="Proteomes" id="UP000523161"/>
    </source>
</evidence>
<dbReference type="GO" id="GO:0000976">
    <property type="term" value="F:transcription cis-regulatory region binding"/>
    <property type="evidence" value="ECO:0007669"/>
    <property type="project" value="TreeGrafter"/>
</dbReference>
<dbReference type="Gene3D" id="2.40.50.1020">
    <property type="entry name" value="LytTr DNA-binding domain"/>
    <property type="match status" value="1"/>
</dbReference>
<evidence type="ECO:0000256" key="3">
    <source>
        <dbReference type="PROSITE-ProRule" id="PRU00169"/>
    </source>
</evidence>
<dbReference type="GO" id="GO:0032993">
    <property type="term" value="C:protein-DNA complex"/>
    <property type="evidence" value="ECO:0007669"/>
    <property type="project" value="TreeGrafter"/>
</dbReference>
<dbReference type="SMART" id="SM00850">
    <property type="entry name" value="LytTR"/>
    <property type="match status" value="1"/>
</dbReference>
<dbReference type="SMART" id="SM00448">
    <property type="entry name" value="REC"/>
    <property type="match status" value="1"/>
</dbReference>